<accession>A0ABU6XQV3</accession>
<proteinExistence type="predicted"/>
<dbReference type="Proteomes" id="UP001341840">
    <property type="component" value="Unassembled WGS sequence"/>
</dbReference>
<reference evidence="1 2" key="1">
    <citation type="journal article" date="2023" name="Plants (Basel)">
        <title>Bridging the Gap: Combining Genomics and Transcriptomics Approaches to Understand Stylosanthes scabra, an Orphan Legume from the Brazilian Caatinga.</title>
        <authorList>
            <person name="Ferreira-Neto J.R.C."/>
            <person name="da Silva M.D."/>
            <person name="Binneck E."/>
            <person name="de Melo N.F."/>
            <person name="da Silva R.H."/>
            <person name="de Melo A.L.T.M."/>
            <person name="Pandolfi V."/>
            <person name="Bustamante F.O."/>
            <person name="Brasileiro-Vidal A.C."/>
            <person name="Benko-Iseppon A.M."/>
        </authorList>
    </citation>
    <scope>NUCLEOTIDE SEQUENCE [LARGE SCALE GENOMIC DNA]</scope>
    <source>
        <tissue evidence="1">Leaves</tissue>
    </source>
</reference>
<protein>
    <submittedName>
        <fullName evidence="1">Uncharacterized protein</fullName>
    </submittedName>
</protein>
<evidence type="ECO:0000313" key="1">
    <source>
        <dbReference type="EMBL" id="MED6199220.1"/>
    </source>
</evidence>
<keyword evidence="2" id="KW-1185">Reference proteome</keyword>
<comment type="caution">
    <text evidence="1">The sequence shown here is derived from an EMBL/GenBank/DDBJ whole genome shotgun (WGS) entry which is preliminary data.</text>
</comment>
<sequence length="186" mass="20984">MIVMIGGLHVSTAAAVHKKSTADVAATAARKRRSGCCHRVWLPRLPSCFLKVSCYYCRLSVIGDAAVEIVAVRSSSLSEVLPLLESHWVRCWAAAVFAGANGIRSYRFLEHWKRVKRIDSGVPESIRFRTDLRITCSYDFEKRAHGTIPLPSPRYLFDKNKNREPRYQEGPVGLTTRLTATLDHRE</sequence>
<dbReference type="EMBL" id="JASCZI010212354">
    <property type="protein sequence ID" value="MED6199220.1"/>
    <property type="molecule type" value="Genomic_DNA"/>
</dbReference>
<evidence type="ECO:0000313" key="2">
    <source>
        <dbReference type="Proteomes" id="UP001341840"/>
    </source>
</evidence>
<organism evidence="1 2">
    <name type="scientific">Stylosanthes scabra</name>
    <dbReference type="NCBI Taxonomy" id="79078"/>
    <lineage>
        <taxon>Eukaryota</taxon>
        <taxon>Viridiplantae</taxon>
        <taxon>Streptophyta</taxon>
        <taxon>Embryophyta</taxon>
        <taxon>Tracheophyta</taxon>
        <taxon>Spermatophyta</taxon>
        <taxon>Magnoliopsida</taxon>
        <taxon>eudicotyledons</taxon>
        <taxon>Gunneridae</taxon>
        <taxon>Pentapetalae</taxon>
        <taxon>rosids</taxon>
        <taxon>fabids</taxon>
        <taxon>Fabales</taxon>
        <taxon>Fabaceae</taxon>
        <taxon>Papilionoideae</taxon>
        <taxon>50 kb inversion clade</taxon>
        <taxon>dalbergioids sensu lato</taxon>
        <taxon>Dalbergieae</taxon>
        <taxon>Pterocarpus clade</taxon>
        <taxon>Stylosanthes</taxon>
    </lineage>
</organism>
<name>A0ABU6XQV3_9FABA</name>
<gene>
    <name evidence="1" type="ORF">PIB30_073879</name>
</gene>